<feature type="domain" description="VHS" evidence="10">
    <location>
        <begin position="16"/>
        <end position="146"/>
    </location>
</feature>
<dbReference type="InterPro" id="IPR008942">
    <property type="entry name" value="ENTH_VHS"/>
</dbReference>
<dbReference type="Gene3D" id="1.20.58.160">
    <property type="match status" value="1"/>
</dbReference>
<dbReference type="PROSITE" id="PS50179">
    <property type="entry name" value="VHS"/>
    <property type="match status" value="1"/>
</dbReference>
<dbReference type="InterPro" id="IPR004152">
    <property type="entry name" value="GAT_dom"/>
</dbReference>
<evidence type="ECO:0008006" key="15">
    <source>
        <dbReference type="Google" id="ProtNLM"/>
    </source>
</evidence>
<feature type="domain" description="GAT" evidence="12">
    <location>
        <begin position="171"/>
        <end position="298"/>
    </location>
</feature>
<dbReference type="GO" id="GO:0006886">
    <property type="term" value="P:intracellular protein transport"/>
    <property type="evidence" value="ECO:0007669"/>
    <property type="project" value="InterPro"/>
</dbReference>
<dbReference type="AlphaFoldDB" id="A0AAY4CNE1"/>
<organism evidence="13 14">
    <name type="scientific">Denticeps clupeoides</name>
    <name type="common">denticle herring</name>
    <dbReference type="NCBI Taxonomy" id="299321"/>
    <lineage>
        <taxon>Eukaryota</taxon>
        <taxon>Metazoa</taxon>
        <taxon>Chordata</taxon>
        <taxon>Craniata</taxon>
        <taxon>Vertebrata</taxon>
        <taxon>Euteleostomi</taxon>
        <taxon>Actinopterygii</taxon>
        <taxon>Neopterygii</taxon>
        <taxon>Teleostei</taxon>
        <taxon>Clupei</taxon>
        <taxon>Clupeiformes</taxon>
        <taxon>Denticipitoidei</taxon>
        <taxon>Denticipitidae</taxon>
        <taxon>Denticeps</taxon>
    </lineage>
</organism>
<keyword evidence="7" id="KW-0653">Protein transport</keyword>
<dbReference type="PANTHER" id="PTHR45905:SF3">
    <property type="entry name" value="ADP-RIBOSYLATION FACTOR-BINDING PROTEIN GGA3"/>
    <property type="match status" value="1"/>
</dbReference>
<reference evidence="13" key="2">
    <citation type="submission" date="2025-08" db="UniProtKB">
        <authorList>
            <consortium name="Ensembl"/>
        </authorList>
    </citation>
    <scope>IDENTIFICATION</scope>
</reference>
<dbReference type="GO" id="GO:0031267">
    <property type="term" value="F:small GTPase binding"/>
    <property type="evidence" value="ECO:0007669"/>
    <property type="project" value="InterPro"/>
</dbReference>
<proteinExistence type="inferred from homology"/>
<evidence type="ECO:0000256" key="1">
    <source>
        <dbReference type="ARBA" id="ARBA00004150"/>
    </source>
</evidence>
<dbReference type="PANTHER" id="PTHR45905">
    <property type="entry name" value="GOLGI-LOCALIZED, GAMMA-ADAPTIN EAR CONTAINING, ARF BINDING PROTEIN"/>
    <property type="match status" value="1"/>
</dbReference>
<dbReference type="FunFam" id="2.60.40.1230:FF:000001">
    <property type="entry name" value="ADP-ribosylation factor-binding protein GGA1 isoform 1"/>
    <property type="match status" value="1"/>
</dbReference>
<keyword evidence="6" id="KW-0832">Ubl conjugation</keyword>
<dbReference type="PROSITE" id="PS50909">
    <property type="entry name" value="GAT"/>
    <property type="match status" value="1"/>
</dbReference>
<evidence type="ECO:0000256" key="2">
    <source>
        <dbReference type="ARBA" id="ARBA00004220"/>
    </source>
</evidence>
<keyword evidence="5" id="KW-0967">Endosome</keyword>
<accession>A0AAY4CNE1</accession>
<dbReference type="Gene3D" id="1.25.40.90">
    <property type="match status" value="1"/>
</dbReference>
<dbReference type="Pfam" id="PF03127">
    <property type="entry name" value="GAT"/>
    <property type="match status" value="1"/>
</dbReference>
<dbReference type="Ensembl" id="ENSDCDT00010043340.1">
    <property type="protein sequence ID" value="ENSDCDP00010034740.1"/>
    <property type="gene ID" value="ENSDCDG00010018140.1"/>
</dbReference>
<dbReference type="SUPFAM" id="SSF89009">
    <property type="entry name" value="GAT-like domain"/>
    <property type="match status" value="1"/>
</dbReference>
<dbReference type="InterPro" id="IPR002014">
    <property type="entry name" value="VHS_dom"/>
</dbReference>
<dbReference type="InterPro" id="IPR041198">
    <property type="entry name" value="GGA_N-GAT"/>
</dbReference>
<sequence>TSPLTEQLLFPTTDKATNPSNRQEDWEYIIGFCDQINKELEGPQISVRLLAHKIQSPQEWEALQALTVLEACMKNCGRRFHNEVGKFRFLNELIKVVSPKYLGDRVSEKVKVKVIELLYSWSVALPDEAKIKEAYQMLKRQGIVTIDPDVPVDKTLIPSPPARPKNPVFENEEKSKRLAELLKSKKPEDLQEANRLIKNMVKEDEARMQKVTKRTCTLEEASNSVKLLNEMLSHFNREESTQADRELIKELHDDCDKLRRDVFKLATETEDNDNSLGDILQASDDLSRVINSYKKIVEGQTINGDTPGSSASECKHMNETLTKLPPFVPRLILSSAVDSETDIADPAPLFGMPATSTISASVTLPSLGMLPAPLCTSSAKVQVASATPGSPLFRSMSPTLSVNLESPARGPEVSLANVFVPLDAIKPSKICPVTAYDKTGVRVLLHFATECPPGRSDVLVIVVSMLNTAPLPVRNVVLQAAVPKSMKVKLQPPSGADLPPFNPILPPGSITQVMLLANPLKEKVRLRYKLTFTLGEQLCTEVGEVDQFPPAEKWGCL</sequence>
<name>A0AAY4CNE1_9TELE</name>
<dbReference type="FunFam" id="1.20.5.170:FF:000023">
    <property type="entry name" value="ADP-ribosylation factor-binding protein GGA3 isoform X1"/>
    <property type="match status" value="1"/>
</dbReference>
<dbReference type="GO" id="GO:0006893">
    <property type="term" value="P:Golgi to plasma membrane transport"/>
    <property type="evidence" value="ECO:0007669"/>
    <property type="project" value="TreeGrafter"/>
</dbReference>
<dbReference type="GO" id="GO:0034394">
    <property type="term" value="P:protein localization to cell surface"/>
    <property type="evidence" value="ECO:0007669"/>
    <property type="project" value="TreeGrafter"/>
</dbReference>
<evidence type="ECO:0000256" key="5">
    <source>
        <dbReference type="ARBA" id="ARBA00022753"/>
    </source>
</evidence>
<evidence type="ECO:0000256" key="6">
    <source>
        <dbReference type="ARBA" id="ARBA00022843"/>
    </source>
</evidence>
<evidence type="ECO:0000259" key="10">
    <source>
        <dbReference type="PROSITE" id="PS50179"/>
    </source>
</evidence>
<dbReference type="InterPro" id="IPR027422">
    <property type="entry name" value="GGA1-3"/>
</dbReference>
<dbReference type="SUPFAM" id="SSF49348">
    <property type="entry name" value="Clathrin adaptor appendage domain"/>
    <property type="match status" value="1"/>
</dbReference>
<dbReference type="Pfam" id="PF02883">
    <property type="entry name" value="Alpha_adaptinC2"/>
    <property type="match status" value="1"/>
</dbReference>
<dbReference type="Gene3D" id="2.60.40.1230">
    <property type="match status" value="1"/>
</dbReference>
<dbReference type="Proteomes" id="UP000694580">
    <property type="component" value="Chromosome 3"/>
</dbReference>
<keyword evidence="4" id="KW-0813">Transport</keyword>
<dbReference type="Pfam" id="PF00790">
    <property type="entry name" value="VHS"/>
    <property type="match status" value="1"/>
</dbReference>
<dbReference type="InterPro" id="IPR044111">
    <property type="entry name" value="GAT_GGA3"/>
</dbReference>
<dbReference type="GO" id="GO:0035091">
    <property type="term" value="F:phosphatidylinositol binding"/>
    <property type="evidence" value="ECO:0007669"/>
    <property type="project" value="InterPro"/>
</dbReference>
<dbReference type="GO" id="GO:0031901">
    <property type="term" value="C:early endosome membrane"/>
    <property type="evidence" value="ECO:0007669"/>
    <property type="project" value="UniProtKB-SubCell"/>
</dbReference>
<dbReference type="GO" id="GO:0043130">
    <property type="term" value="F:ubiquitin binding"/>
    <property type="evidence" value="ECO:0007669"/>
    <property type="project" value="InterPro"/>
</dbReference>
<protein>
    <recommendedName>
        <fullName evidence="15">Golgi associated, gamma adaptin ear containing, ARF binding protein 3a</fullName>
    </recommendedName>
</protein>
<dbReference type="GO" id="GO:0005802">
    <property type="term" value="C:trans-Golgi network"/>
    <property type="evidence" value="ECO:0007669"/>
    <property type="project" value="InterPro"/>
</dbReference>
<keyword evidence="14" id="KW-1185">Reference proteome</keyword>
<reference evidence="13" key="3">
    <citation type="submission" date="2025-09" db="UniProtKB">
        <authorList>
            <consortium name="Ensembl"/>
        </authorList>
    </citation>
    <scope>IDENTIFICATION</scope>
</reference>
<evidence type="ECO:0000313" key="14">
    <source>
        <dbReference type="Proteomes" id="UP000694580"/>
    </source>
</evidence>
<dbReference type="CDD" id="cd14240">
    <property type="entry name" value="GAT_GGA3"/>
    <property type="match status" value="1"/>
</dbReference>
<keyword evidence="9" id="KW-0472">Membrane</keyword>
<dbReference type="Pfam" id="PF18308">
    <property type="entry name" value="GGA_N-GAT"/>
    <property type="match status" value="1"/>
</dbReference>
<dbReference type="SMART" id="SM00288">
    <property type="entry name" value="VHS"/>
    <property type="match status" value="1"/>
</dbReference>
<dbReference type="SUPFAM" id="SSF48464">
    <property type="entry name" value="ENTH/VHS domain"/>
    <property type="match status" value="1"/>
</dbReference>
<dbReference type="InterPro" id="IPR038425">
    <property type="entry name" value="GAT_sf"/>
</dbReference>
<dbReference type="InterPro" id="IPR013041">
    <property type="entry name" value="Clathrin_app_Ig-like_sf"/>
</dbReference>
<evidence type="ECO:0000256" key="4">
    <source>
        <dbReference type="ARBA" id="ARBA00022448"/>
    </source>
</evidence>
<comment type="similarity">
    <text evidence="3">Belongs to the GGA protein family.</text>
</comment>
<evidence type="ECO:0000256" key="9">
    <source>
        <dbReference type="ARBA" id="ARBA00023136"/>
    </source>
</evidence>
<dbReference type="InterPro" id="IPR008152">
    <property type="entry name" value="Clathrin_a/b/g-adaptin_app_Ig"/>
</dbReference>
<comment type="subcellular location">
    <subcellularLocation>
        <location evidence="2">Early endosome membrane</location>
        <topology evidence="2">Peripheral membrane protein</topology>
    </subcellularLocation>
    <subcellularLocation>
        <location evidence="1">Golgi apparatus</location>
        <location evidence="1">trans-Golgi network membrane</location>
        <topology evidence="1">Peripheral membrane protein</topology>
    </subcellularLocation>
</comment>
<dbReference type="InterPro" id="IPR008153">
    <property type="entry name" value="GAE_dom"/>
</dbReference>
<dbReference type="PROSITE" id="PS50180">
    <property type="entry name" value="GAE"/>
    <property type="match status" value="1"/>
</dbReference>
<evidence type="ECO:0000256" key="7">
    <source>
        <dbReference type="ARBA" id="ARBA00022927"/>
    </source>
</evidence>
<evidence type="ECO:0000259" key="12">
    <source>
        <dbReference type="PROSITE" id="PS50909"/>
    </source>
</evidence>
<dbReference type="GeneTree" id="ENSGT00940000157333"/>
<keyword evidence="8" id="KW-0333">Golgi apparatus</keyword>
<gene>
    <name evidence="13" type="primary">gga3a</name>
</gene>
<evidence type="ECO:0000256" key="8">
    <source>
        <dbReference type="ARBA" id="ARBA00023034"/>
    </source>
</evidence>
<dbReference type="FunFam" id="1.25.40.90:FF:000011">
    <property type="entry name" value="ADP-ribosylation factor-binding protein GGA3 isoform X1"/>
    <property type="match status" value="1"/>
</dbReference>
<evidence type="ECO:0000259" key="11">
    <source>
        <dbReference type="PROSITE" id="PS50180"/>
    </source>
</evidence>
<reference evidence="13 14" key="1">
    <citation type="submission" date="2020-06" db="EMBL/GenBank/DDBJ databases">
        <authorList>
            <consortium name="Wellcome Sanger Institute Data Sharing"/>
        </authorList>
    </citation>
    <scope>NUCLEOTIDE SEQUENCE [LARGE SCALE GENOMIC DNA]</scope>
</reference>
<dbReference type="Gene3D" id="1.20.5.170">
    <property type="match status" value="1"/>
</dbReference>
<feature type="domain" description="GAE" evidence="11">
    <location>
        <begin position="428"/>
        <end position="549"/>
    </location>
</feature>
<evidence type="ECO:0000313" key="13">
    <source>
        <dbReference type="Ensembl" id="ENSDCDP00010034740.1"/>
    </source>
</evidence>
<dbReference type="SMART" id="SM00809">
    <property type="entry name" value="Alpha_adaptinC2"/>
    <property type="match status" value="1"/>
</dbReference>
<evidence type="ECO:0000256" key="3">
    <source>
        <dbReference type="ARBA" id="ARBA00008099"/>
    </source>
</evidence>